<accession>A0A931DDT4</accession>
<reference evidence="2" key="1">
    <citation type="submission" date="2020-11" db="EMBL/GenBank/DDBJ databases">
        <title>Sequencing the genomes of 1000 actinobacteria strains.</title>
        <authorList>
            <person name="Klenk H.-P."/>
        </authorList>
    </citation>
    <scope>NUCLEOTIDE SEQUENCE</scope>
    <source>
        <strain evidence="2">DSM 43175</strain>
    </source>
</reference>
<dbReference type="EMBL" id="JADOUA010000001">
    <property type="protein sequence ID" value="MBG6086517.1"/>
    <property type="molecule type" value="Genomic_DNA"/>
</dbReference>
<feature type="region of interest" description="Disordered" evidence="1">
    <location>
        <begin position="1"/>
        <end position="25"/>
    </location>
</feature>
<evidence type="ECO:0000313" key="2">
    <source>
        <dbReference type="EMBL" id="MBG6086517.1"/>
    </source>
</evidence>
<dbReference type="SUPFAM" id="SSF64288">
    <property type="entry name" value="Chorismate lyase-like"/>
    <property type="match status" value="1"/>
</dbReference>
<evidence type="ECO:0008006" key="4">
    <source>
        <dbReference type="Google" id="ProtNLM"/>
    </source>
</evidence>
<dbReference type="AlphaFoldDB" id="A0A931DDT4"/>
<organism evidence="2 3">
    <name type="scientific">Actinomadura viridis</name>
    <dbReference type="NCBI Taxonomy" id="58110"/>
    <lineage>
        <taxon>Bacteria</taxon>
        <taxon>Bacillati</taxon>
        <taxon>Actinomycetota</taxon>
        <taxon>Actinomycetes</taxon>
        <taxon>Streptosporangiales</taxon>
        <taxon>Thermomonosporaceae</taxon>
        <taxon>Actinomadura</taxon>
    </lineage>
</organism>
<dbReference type="Gene3D" id="3.40.1410.10">
    <property type="entry name" value="Chorismate lyase-like"/>
    <property type="match status" value="1"/>
</dbReference>
<protein>
    <recommendedName>
        <fullName evidence="4">UTRA domain-containing protein</fullName>
    </recommendedName>
</protein>
<evidence type="ECO:0000313" key="3">
    <source>
        <dbReference type="Proteomes" id="UP000614047"/>
    </source>
</evidence>
<gene>
    <name evidence="2" type="ORF">IW256_000630</name>
</gene>
<name>A0A931DDT4_9ACTN</name>
<sequence length="101" mass="10855">MASTSWEPMELTRGTPVVLPEEGPHAGAGVVTRMRAIDLIVGLATEVITARSILAEEADILHEPQGSIVMVIQRTYSGDRPVETAHIDGHAPFSKSLNPTR</sequence>
<comment type="caution">
    <text evidence="2">The sequence shown here is derived from an EMBL/GenBank/DDBJ whole genome shotgun (WGS) entry which is preliminary data.</text>
</comment>
<dbReference type="RefSeq" id="WP_197009509.1">
    <property type="nucleotide sequence ID" value="NZ_BAABES010000013.1"/>
</dbReference>
<dbReference type="Proteomes" id="UP000614047">
    <property type="component" value="Unassembled WGS sequence"/>
</dbReference>
<keyword evidence="3" id="KW-1185">Reference proteome</keyword>
<evidence type="ECO:0000256" key="1">
    <source>
        <dbReference type="SAM" id="MobiDB-lite"/>
    </source>
</evidence>
<dbReference type="InterPro" id="IPR028978">
    <property type="entry name" value="Chorismate_lyase_/UTRA_dom_sf"/>
</dbReference>
<proteinExistence type="predicted"/>